<keyword evidence="6 10" id="KW-0798">TonB box</keyword>
<dbReference type="InterPro" id="IPR012910">
    <property type="entry name" value="Plug_dom"/>
</dbReference>
<dbReference type="Gene3D" id="2.170.130.10">
    <property type="entry name" value="TonB-dependent receptor, plug domain"/>
    <property type="match status" value="1"/>
</dbReference>
<evidence type="ECO:0000256" key="1">
    <source>
        <dbReference type="ARBA" id="ARBA00004571"/>
    </source>
</evidence>
<evidence type="ECO:0000256" key="9">
    <source>
        <dbReference type="PROSITE-ProRule" id="PRU01360"/>
    </source>
</evidence>
<comment type="similarity">
    <text evidence="9 11">Belongs to the TonB-dependent receptor family.</text>
</comment>
<protein>
    <submittedName>
        <fullName evidence="15">TonB-dependent receptor</fullName>
    </submittedName>
</protein>
<dbReference type="Pfam" id="PF00593">
    <property type="entry name" value="TonB_dep_Rec_b-barrel"/>
    <property type="match status" value="1"/>
</dbReference>
<name>A0A5B7ZT98_9GAMM</name>
<dbReference type="InterPro" id="IPR036942">
    <property type="entry name" value="Beta-barrel_TonB_sf"/>
</dbReference>
<keyword evidence="2 9" id="KW-0813">Transport</keyword>
<dbReference type="EMBL" id="CP040871">
    <property type="protein sequence ID" value="QDA57753.1"/>
    <property type="molecule type" value="Genomic_DNA"/>
</dbReference>
<keyword evidence="5 12" id="KW-0732">Signal</keyword>
<evidence type="ECO:0000313" key="16">
    <source>
        <dbReference type="Proteomes" id="UP000308149"/>
    </source>
</evidence>
<dbReference type="PANTHER" id="PTHR47234">
    <property type="match status" value="1"/>
</dbReference>
<evidence type="ECO:0000256" key="12">
    <source>
        <dbReference type="SAM" id="SignalP"/>
    </source>
</evidence>
<evidence type="ECO:0000256" key="2">
    <source>
        <dbReference type="ARBA" id="ARBA00022448"/>
    </source>
</evidence>
<evidence type="ECO:0000256" key="7">
    <source>
        <dbReference type="ARBA" id="ARBA00023136"/>
    </source>
</evidence>
<keyword evidence="4 9" id="KW-0812">Transmembrane</keyword>
<evidence type="ECO:0000256" key="3">
    <source>
        <dbReference type="ARBA" id="ARBA00022452"/>
    </source>
</evidence>
<dbReference type="Proteomes" id="UP000308149">
    <property type="component" value="Chromosome"/>
</dbReference>
<evidence type="ECO:0000256" key="10">
    <source>
        <dbReference type="PROSITE-ProRule" id="PRU10143"/>
    </source>
</evidence>
<evidence type="ECO:0000256" key="8">
    <source>
        <dbReference type="ARBA" id="ARBA00023237"/>
    </source>
</evidence>
<dbReference type="Pfam" id="PF07715">
    <property type="entry name" value="Plug"/>
    <property type="match status" value="1"/>
</dbReference>
<comment type="subcellular location">
    <subcellularLocation>
        <location evidence="1 9">Cell outer membrane</location>
        <topology evidence="1 9">Multi-pass membrane protein</topology>
    </subcellularLocation>
</comment>
<evidence type="ECO:0000313" key="15">
    <source>
        <dbReference type="EMBL" id="QDA57753.1"/>
    </source>
</evidence>
<dbReference type="Gene3D" id="2.40.170.20">
    <property type="entry name" value="TonB-dependent receptor, beta-barrel domain"/>
    <property type="match status" value="1"/>
</dbReference>
<evidence type="ECO:0000259" key="13">
    <source>
        <dbReference type="Pfam" id="PF00593"/>
    </source>
</evidence>
<proteinExistence type="inferred from homology"/>
<reference evidence="15 16" key="1">
    <citation type="submission" date="2019-06" db="EMBL/GenBank/DDBJ databases">
        <title>Thermomonas aquatica sp. nov., isolated from an industrial wastewater treatment plant.</title>
        <authorList>
            <person name="Jeon J.H."/>
            <person name="Park D.-S."/>
        </authorList>
    </citation>
    <scope>NUCLEOTIDE SEQUENCE [LARGE SCALE GENOMIC DNA]</scope>
    <source>
        <strain evidence="15 16">SY21</strain>
    </source>
</reference>
<evidence type="ECO:0000256" key="6">
    <source>
        <dbReference type="ARBA" id="ARBA00023077"/>
    </source>
</evidence>
<organism evidence="15 16">
    <name type="scientific">Thermomonas aquatica</name>
    <dbReference type="NCBI Taxonomy" id="2202149"/>
    <lineage>
        <taxon>Bacteria</taxon>
        <taxon>Pseudomonadati</taxon>
        <taxon>Pseudomonadota</taxon>
        <taxon>Gammaproteobacteria</taxon>
        <taxon>Lysobacterales</taxon>
        <taxon>Lysobacteraceae</taxon>
        <taxon>Thermomonas</taxon>
    </lineage>
</organism>
<keyword evidence="3 9" id="KW-1134">Transmembrane beta strand</keyword>
<feature type="signal peptide" evidence="12">
    <location>
        <begin position="1"/>
        <end position="25"/>
    </location>
</feature>
<dbReference type="SUPFAM" id="SSF56935">
    <property type="entry name" value="Porins"/>
    <property type="match status" value="1"/>
</dbReference>
<dbReference type="PROSITE" id="PS52016">
    <property type="entry name" value="TONB_DEPENDENT_REC_3"/>
    <property type="match status" value="1"/>
</dbReference>
<dbReference type="RefSeq" id="WP_139716804.1">
    <property type="nucleotide sequence ID" value="NZ_CP040871.1"/>
</dbReference>
<keyword evidence="15" id="KW-0675">Receptor</keyword>
<sequence length="944" mass="103255">MKRKLLTTAVCLALAIPCAPGVALAQEAATATPQQQDAGDQERNRDAKDLDTVVVTGSRIPRAVQETAAPTFSITAEEIQKQGFRNVSDVLRAQPLATGAVQDNQSAGGGSFTAEATTISLLGLDPSFTLILMDGRPLADFPLLYNGQSNFTDLSSIPVAMIERIDILPGNQSSIYGSAAIAGVVNIILKKYLEGVQLDLRAGGYTEGGGGNERLQLTGGNRFGDLDVTWGLQYGHQDPIYLRQRGYTDSTDDNPNPAFRYGSRIAIILDGFTGQYNDPGNGCDAFSQLYGGTVIKDFRPGRGNFCGSREQPAFISILNEEQGTAGYLSGNFALSDNADLYATLLVSRNKVTVDTGSRFWIPNYNAGTGGYIWNSAEQTLETFQRIFAPEEQGRDGGFYDSNSMSYSAALGIKGALGDSDWSYDAYYSRSGFKVTSDQWWPLVDAMDQFFQNQFLGPQLGTYYGYPVYEPNKAAFYQPITPDQFRGFSDIIHNVSRTWTQNLNAQLVNANLFQLPAGPVGMAAVVQAGNQFWDNPVDPRVSGTGFFGINGTSGQGKRENWAAGVEFSVPVFSKLNANLSARYDRYRNVGGGSDAKPTYKLGLEFRPVDTLLLRGNYGTAFRAPDMGYTFTGSNGFFTTQTDFYKCEIDPANCAARYTGLSIEGLQTGNPNLTSINAKSFGYGFVWSPSRKFDLHADYYNVYLSDKVVPQSTTRILFEENECRQGRLEAGSQTCIDALAAVTRGPVNAGSPLLSETLNKITVKPINIAEERVSGITAGGNFRSEGRYGRFNLGLEYNLTLDHKARTYPNDPVTDYFADGQALTAEFKSIVSGDAGWEIGRFAANVHGIRYGSLPNYARQFSTTTNGIAPGRVRPWMVYNTTFDFKVSDRSKLSLIVNNVLNSRPPNDPSWDGSQGFAPPFYNVFAYNGYGRSYWLEYKIDFGQKL</sequence>
<gene>
    <name evidence="15" type="ORF">FHQ07_10765</name>
</gene>
<dbReference type="InterPro" id="IPR010916">
    <property type="entry name" value="TonB_box_CS"/>
</dbReference>
<dbReference type="GO" id="GO:0009279">
    <property type="term" value="C:cell outer membrane"/>
    <property type="evidence" value="ECO:0007669"/>
    <property type="project" value="UniProtKB-SubCell"/>
</dbReference>
<dbReference type="PROSITE" id="PS00430">
    <property type="entry name" value="TONB_DEPENDENT_REC_1"/>
    <property type="match status" value="1"/>
</dbReference>
<feature type="domain" description="TonB-dependent receptor plug" evidence="14">
    <location>
        <begin position="64"/>
        <end position="184"/>
    </location>
</feature>
<evidence type="ECO:0000256" key="11">
    <source>
        <dbReference type="RuleBase" id="RU003357"/>
    </source>
</evidence>
<dbReference type="InterPro" id="IPR037066">
    <property type="entry name" value="Plug_dom_sf"/>
</dbReference>
<dbReference type="KEGG" id="thes:FHQ07_10765"/>
<feature type="domain" description="TonB-dependent receptor-like beta-barrel" evidence="13">
    <location>
        <begin position="398"/>
        <end position="898"/>
    </location>
</feature>
<evidence type="ECO:0000256" key="5">
    <source>
        <dbReference type="ARBA" id="ARBA00022729"/>
    </source>
</evidence>
<keyword evidence="16" id="KW-1185">Reference proteome</keyword>
<keyword evidence="7 9" id="KW-0472">Membrane</keyword>
<dbReference type="PANTHER" id="PTHR47234:SF1">
    <property type="entry name" value="TONB-DEPENDENT RECEPTOR"/>
    <property type="match status" value="1"/>
</dbReference>
<evidence type="ECO:0000256" key="4">
    <source>
        <dbReference type="ARBA" id="ARBA00022692"/>
    </source>
</evidence>
<dbReference type="InterPro" id="IPR039426">
    <property type="entry name" value="TonB-dep_rcpt-like"/>
</dbReference>
<feature type="chain" id="PRO_5022771997" evidence="12">
    <location>
        <begin position="26"/>
        <end position="944"/>
    </location>
</feature>
<dbReference type="OrthoDB" id="6276154at2"/>
<keyword evidence="8 9" id="KW-0998">Cell outer membrane</keyword>
<evidence type="ECO:0000259" key="14">
    <source>
        <dbReference type="Pfam" id="PF07715"/>
    </source>
</evidence>
<accession>A0A5B7ZT98</accession>
<dbReference type="InterPro" id="IPR000531">
    <property type="entry name" value="Beta-barrel_TonB"/>
</dbReference>
<dbReference type="AlphaFoldDB" id="A0A5B7ZT98"/>
<feature type="short sequence motif" description="TonB box" evidence="10">
    <location>
        <begin position="52"/>
        <end position="58"/>
    </location>
</feature>